<dbReference type="RefSeq" id="WP_072161269.1">
    <property type="nucleotide sequence ID" value="NZ_DAIPHI010000171.1"/>
</dbReference>
<gene>
    <name evidence="1" type="ORF">AKJ31_07800</name>
</gene>
<proteinExistence type="predicted"/>
<dbReference type="EMBL" id="LHPI01000004">
    <property type="protein sequence ID" value="KOO08375.1"/>
    <property type="molecule type" value="Genomic_DNA"/>
</dbReference>
<dbReference type="InterPro" id="IPR021431">
    <property type="entry name" value="DUF3080"/>
</dbReference>
<organism evidence="1 2">
    <name type="scientific">Vibrio hepatarius</name>
    <dbReference type="NCBI Taxonomy" id="171383"/>
    <lineage>
        <taxon>Bacteria</taxon>
        <taxon>Pseudomonadati</taxon>
        <taxon>Pseudomonadota</taxon>
        <taxon>Gammaproteobacteria</taxon>
        <taxon>Vibrionales</taxon>
        <taxon>Vibrionaceae</taxon>
        <taxon>Vibrio</taxon>
        <taxon>Vibrio oreintalis group</taxon>
    </lineage>
</organism>
<dbReference type="Proteomes" id="UP000037530">
    <property type="component" value="Unassembled WGS sequence"/>
</dbReference>
<dbReference type="Pfam" id="PF11279">
    <property type="entry name" value="DUF3080"/>
    <property type="match status" value="1"/>
</dbReference>
<reference evidence="2" key="1">
    <citation type="submission" date="2015-08" db="EMBL/GenBank/DDBJ databases">
        <title>Vibrio galatheae sp. nov., a novel member of the Vibrionaceae family isolated from the Solomon Islands.</title>
        <authorList>
            <person name="Giubergia S."/>
            <person name="Machado H."/>
            <person name="Mateiu R.V."/>
            <person name="Gram L."/>
        </authorList>
    </citation>
    <scope>NUCLEOTIDE SEQUENCE [LARGE SCALE GENOMIC DNA]</scope>
    <source>
        <strain evidence="2">DSM 19134</strain>
    </source>
</reference>
<name>A0A0M0I216_9VIBR</name>
<evidence type="ECO:0008006" key="3">
    <source>
        <dbReference type="Google" id="ProtNLM"/>
    </source>
</evidence>
<accession>A0A0M0I216</accession>
<dbReference type="PROSITE" id="PS51257">
    <property type="entry name" value="PROKAR_LIPOPROTEIN"/>
    <property type="match status" value="1"/>
</dbReference>
<dbReference type="AlphaFoldDB" id="A0A0M0I216"/>
<dbReference type="STRING" id="171383.AKJ31_07800"/>
<keyword evidence="2" id="KW-1185">Reference proteome</keyword>
<evidence type="ECO:0000313" key="2">
    <source>
        <dbReference type="Proteomes" id="UP000037530"/>
    </source>
</evidence>
<comment type="caution">
    <text evidence="1">The sequence shown here is derived from an EMBL/GenBank/DDBJ whole genome shotgun (WGS) entry which is preliminary data.</text>
</comment>
<evidence type="ECO:0000313" key="1">
    <source>
        <dbReference type="EMBL" id="KOO08375.1"/>
    </source>
</evidence>
<protein>
    <recommendedName>
        <fullName evidence="3">DUF3080 domain-containing protein</fullName>
    </recommendedName>
</protein>
<sequence length="332" mass="37899">MRIITILSTTFAIAGCNWLQSPIDDKFDTYLTRIANVQDSQSFQFEPNINIIVPDKRDLAITIPNTTIGLLDSYELRKCGLFNLIAEKNSVLGKVQDQFRNFDYQIQVIDGIEECLVHPSISVGLKEQLAALLATKRAQIGAHFTNLVFTSEAMRAQLIGYEWLEANRATPSPQLIQALEHIDAAYQDADDKVSAKNINLVTPFQEVIEKERFLGILSFSMLNASLKLRTVTKQLEAFDKQIICGQSRDTTKFQYLKNVFQNYYIDDLQPYLAKLDSSFMQLEPTLGFLVPNGSGYHYPIHQYHSEFRQAILQHVDYWKSLFKRCGANPNRD</sequence>
<dbReference type="PATRIC" id="fig|171383.3.peg.1602"/>